<dbReference type="SUPFAM" id="SSF53335">
    <property type="entry name" value="S-adenosyl-L-methionine-dependent methyltransferases"/>
    <property type="match status" value="1"/>
</dbReference>
<dbReference type="STRING" id="645991.Sgly_1883"/>
<gene>
    <name evidence="1" type="ordered locus">Sgly_1883</name>
</gene>
<dbReference type="Gene3D" id="3.40.50.150">
    <property type="entry name" value="Vaccinia Virus protein VP39"/>
    <property type="match status" value="1"/>
</dbReference>
<dbReference type="Pfam" id="PF06962">
    <property type="entry name" value="rRNA_methylase"/>
    <property type="match status" value="1"/>
</dbReference>
<reference evidence="2" key="2">
    <citation type="submission" date="2011-02" db="EMBL/GenBank/DDBJ databases">
        <title>The complete genome of Syntrophobotulus glycolicus DSM 8271.</title>
        <authorList>
            <person name="Lucas S."/>
            <person name="Copeland A."/>
            <person name="Lapidus A."/>
            <person name="Bruce D."/>
            <person name="Goodwin L."/>
            <person name="Pitluck S."/>
            <person name="Kyrpides N."/>
            <person name="Mavromatis K."/>
            <person name="Pagani I."/>
            <person name="Ivanova N."/>
            <person name="Mikhailova N."/>
            <person name="Chertkov O."/>
            <person name="Held B."/>
            <person name="Detter J.C."/>
            <person name="Tapia R."/>
            <person name="Han C."/>
            <person name="Land M."/>
            <person name="Hauser L."/>
            <person name="Markowitz V."/>
            <person name="Cheng J.-F."/>
            <person name="Hugenholtz P."/>
            <person name="Woyke T."/>
            <person name="Wu D."/>
            <person name="Spring S."/>
            <person name="Schroeder M."/>
            <person name="Brambilla E."/>
            <person name="Klenk H.-P."/>
            <person name="Eisen J.A."/>
        </authorList>
    </citation>
    <scope>NUCLEOTIDE SEQUENCE [LARGE SCALE GENOMIC DNA]</scope>
    <source>
        <strain evidence="2">DSM 8271 / FlGlyR</strain>
    </source>
</reference>
<accession>F0T093</accession>
<dbReference type="PANTHER" id="PTHR35276:SF1">
    <property type="entry name" value="TRNA (MNM(5)S(2)U34)-METHYLTRANSFERASE, CHLOROPLASTIC"/>
    <property type="match status" value="1"/>
</dbReference>
<dbReference type="Proteomes" id="UP000007488">
    <property type="component" value="Chromosome"/>
</dbReference>
<dbReference type="AlphaFoldDB" id="F0T093"/>
<dbReference type="HOGENOM" id="CLU_079190_1_0_9"/>
<organism evidence="1 2">
    <name type="scientific">Syntrophobotulus glycolicus (strain DSM 8271 / FlGlyR)</name>
    <dbReference type="NCBI Taxonomy" id="645991"/>
    <lineage>
        <taxon>Bacteria</taxon>
        <taxon>Bacillati</taxon>
        <taxon>Bacillota</taxon>
        <taxon>Clostridia</taxon>
        <taxon>Eubacteriales</taxon>
        <taxon>Desulfitobacteriaceae</taxon>
        <taxon>Syntrophobotulus</taxon>
    </lineage>
</organism>
<proteinExistence type="predicted"/>
<keyword evidence="1" id="KW-0808">Transferase</keyword>
<dbReference type="RefSeq" id="WP_013625048.1">
    <property type="nucleotide sequence ID" value="NC_015172.1"/>
</dbReference>
<keyword evidence="2" id="KW-1185">Reference proteome</keyword>
<dbReference type="InterPro" id="IPR010719">
    <property type="entry name" value="MnmM_MeTrfase"/>
</dbReference>
<dbReference type="OrthoDB" id="9792989at2"/>
<keyword evidence="1" id="KW-0489">Methyltransferase</keyword>
<dbReference type="GO" id="GO:0032259">
    <property type="term" value="P:methylation"/>
    <property type="evidence" value="ECO:0007669"/>
    <property type="project" value="UniProtKB-KW"/>
</dbReference>
<dbReference type="GO" id="GO:0008168">
    <property type="term" value="F:methyltransferase activity"/>
    <property type="evidence" value="ECO:0007669"/>
    <property type="project" value="UniProtKB-KW"/>
</dbReference>
<reference evidence="1 2" key="1">
    <citation type="journal article" date="2011" name="Stand. Genomic Sci.">
        <title>Complete genome sequence of Syntrophobotulus glycolicus type strain (FlGlyR).</title>
        <authorList>
            <person name="Han C."/>
            <person name="Mwirichia R."/>
            <person name="Chertkov O."/>
            <person name="Held B."/>
            <person name="Lapidus A."/>
            <person name="Nolan M."/>
            <person name="Lucas S."/>
            <person name="Hammon N."/>
            <person name="Deshpande S."/>
            <person name="Cheng J.F."/>
            <person name="Tapia R."/>
            <person name="Goodwin L."/>
            <person name="Pitluck S."/>
            <person name="Huntemann M."/>
            <person name="Liolios K."/>
            <person name="Ivanova N."/>
            <person name="Pagani I."/>
            <person name="Mavromatis K."/>
            <person name="Ovchinikova G."/>
            <person name="Pati A."/>
            <person name="Chen A."/>
            <person name="Palaniappan K."/>
            <person name="Land M."/>
            <person name="Hauser L."/>
            <person name="Brambilla E.M."/>
            <person name="Rohde M."/>
            <person name="Spring S."/>
            <person name="Sikorski J."/>
            <person name="Goker M."/>
            <person name="Woyke T."/>
            <person name="Bristow J."/>
            <person name="Eisen J.A."/>
            <person name="Markowitz V."/>
            <person name="Hugenholtz P."/>
            <person name="Kyrpides N.C."/>
            <person name="Klenk H.P."/>
            <person name="Detter J.C."/>
        </authorList>
    </citation>
    <scope>NUCLEOTIDE SEQUENCE [LARGE SCALE GENOMIC DNA]</scope>
    <source>
        <strain evidence="2">DSM 8271 / FlGlyR</strain>
    </source>
</reference>
<dbReference type="CDD" id="cd02440">
    <property type="entry name" value="AdoMet_MTases"/>
    <property type="match status" value="1"/>
</dbReference>
<dbReference type="PANTHER" id="PTHR35276">
    <property type="entry name" value="S-ADENOSYL-L-METHIONINE-DEPENDENT METHYLTRANSFERASES SUPERFAMILY PROTEIN"/>
    <property type="match status" value="1"/>
</dbReference>
<evidence type="ECO:0000313" key="1">
    <source>
        <dbReference type="EMBL" id="ADY56180.1"/>
    </source>
</evidence>
<protein>
    <submittedName>
        <fullName evidence="1">rRNA methylase</fullName>
    </submittedName>
</protein>
<evidence type="ECO:0000313" key="2">
    <source>
        <dbReference type="Proteomes" id="UP000007488"/>
    </source>
</evidence>
<name>F0T093_SYNGF</name>
<dbReference type="KEGG" id="sgy:Sgly_1883"/>
<sequence length="200" mass="21974">MSNRGLENIQHLPKIFLSSMISEGDLVLDCTAGLGRDTLFLARLVGPRGKVYAFDIQDKAVEATKKLLQDEGLLKRVEVLQADHADLREWIKTEIKAAVFNLGFLPGSDHQTVTNAESTIEAIKGCLELLAVKGAVSITVYRGHRGGEEEAAALNVFTASLPGKVYSVLQGTHTNQKADSPYWIMIQKNRRIRDENQTAG</sequence>
<dbReference type="eggNOG" id="COG2242">
    <property type="taxonomic scope" value="Bacteria"/>
</dbReference>
<dbReference type="EMBL" id="CP002547">
    <property type="protein sequence ID" value="ADY56180.1"/>
    <property type="molecule type" value="Genomic_DNA"/>
</dbReference>
<dbReference type="InterPro" id="IPR029063">
    <property type="entry name" value="SAM-dependent_MTases_sf"/>
</dbReference>